<evidence type="ECO:0000256" key="10">
    <source>
        <dbReference type="ARBA" id="ARBA00023316"/>
    </source>
</evidence>
<dbReference type="AlphaFoldDB" id="A0A4Y7TPG3"/>
<keyword evidence="9" id="KW-0449">Lipoprotein</keyword>
<keyword evidence="5" id="KW-0146">Chitin degradation</keyword>
<sequence>MLFSSLLVLAASPLIHAASVPNAAHDHDHVERYQLPKRWYQPTGHRVENLFKRGPDDGVDRPRVGSPEWAAQFPADVPDYTQLPKEWTDALAAADAAGKIPNIPHASAPGGQSNPVYPPGVNPSSPEICSATYKCVIPEDEDLWNAPTGVYGSSFDDGPYPSSPRLIEFLQSNDVTTTHFMIGKHILINPTVFLQAFNAGHDIAVHTYNHLYMTTLTNEQIVGQLGWTMQIIHESTGGRVPRYWRPPYGDSDQRVRAIAKEVFGLDTVIWNRDTEDWGLISGATTAEAVHTSLTTWITANPKLGPKTPGLVILEHEIDDRQVDAFIASFPLIAQNGWTFESLAQIYPDRGGPYQNAASSTSTDVVRQSITEGSADDGDDDTSSSTSSSPSTQSNTGSTSTQTTSAGSSSATTSAGASAGNSGMIAQPAFAWSLALGLVGLASGLFL</sequence>
<feature type="compositionally biased region" description="Low complexity" evidence="14">
    <location>
        <begin position="382"/>
        <end position="418"/>
    </location>
</feature>
<feature type="region of interest" description="Disordered" evidence="14">
    <location>
        <begin position="370"/>
        <end position="418"/>
    </location>
</feature>
<comment type="catalytic activity">
    <reaction evidence="13">
        <text>[(1-&gt;4)-N-acetyl-beta-D-glucosaminyl](n) + n H2O = chitosan + n acetate</text>
        <dbReference type="Rhea" id="RHEA:10464"/>
        <dbReference type="Rhea" id="RHEA-COMP:9593"/>
        <dbReference type="Rhea" id="RHEA-COMP:9597"/>
        <dbReference type="ChEBI" id="CHEBI:15377"/>
        <dbReference type="ChEBI" id="CHEBI:17029"/>
        <dbReference type="ChEBI" id="CHEBI:30089"/>
        <dbReference type="ChEBI" id="CHEBI:57704"/>
        <dbReference type="EC" id="3.5.1.41"/>
    </reaction>
    <physiologicalReaction direction="left-to-right" evidence="13">
        <dbReference type="Rhea" id="RHEA:10465"/>
    </physiologicalReaction>
</comment>
<keyword evidence="3" id="KW-1003">Cell membrane</keyword>
<comment type="cofactor">
    <cofactor evidence="1">
        <name>Co(2+)</name>
        <dbReference type="ChEBI" id="CHEBI:48828"/>
    </cofactor>
</comment>
<evidence type="ECO:0000256" key="6">
    <source>
        <dbReference type="ARBA" id="ARBA00023136"/>
    </source>
</evidence>
<evidence type="ECO:0000256" key="9">
    <source>
        <dbReference type="ARBA" id="ARBA00023288"/>
    </source>
</evidence>
<evidence type="ECO:0000313" key="18">
    <source>
        <dbReference type="Proteomes" id="UP000298030"/>
    </source>
</evidence>
<evidence type="ECO:0000256" key="5">
    <source>
        <dbReference type="ARBA" id="ARBA00023024"/>
    </source>
</evidence>
<evidence type="ECO:0000256" key="14">
    <source>
        <dbReference type="SAM" id="MobiDB-lite"/>
    </source>
</evidence>
<keyword evidence="4" id="KW-0325">Glycoprotein</keyword>
<keyword evidence="17" id="KW-0378">Hydrolase</keyword>
<evidence type="ECO:0000313" key="17">
    <source>
        <dbReference type="EMBL" id="TEB35834.1"/>
    </source>
</evidence>
<dbReference type="PANTHER" id="PTHR10587:SF135">
    <property type="entry name" value="CHITIN DEACETYLASE 3"/>
    <property type="match status" value="1"/>
</dbReference>
<keyword evidence="15" id="KW-0732">Signal</keyword>
<dbReference type="InterPro" id="IPR011330">
    <property type="entry name" value="Glyco_hydro/deAcase_b/a-brl"/>
</dbReference>
<organism evidence="17 18">
    <name type="scientific">Coprinellus micaceus</name>
    <name type="common">Glistening ink-cap mushroom</name>
    <name type="synonym">Coprinus micaceus</name>
    <dbReference type="NCBI Taxonomy" id="71717"/>
    <lineage>
        <taxon>Eukaryota</taxon>
        <taxon>Fungi</taxon>
        <taxon>Dikarya</taxon>
        <taxon>Basidiomycota</taxon>
        <taxon>Agaricomycotina</taxon>
        <taxon>Agaricomycetes</taxon>
        <taxon>Agaricomycetidae</taxon>
        <taxon>Agaricales</taxon>
        <taxon>Agaricineae</taxon>
        <taxon>Psathyrellaceae</taxon>
        <taxon>Coprinellus</taxon>
    </lineage>
</organism>
<dbReference type="GO" id="GO:0098552">
    <property type="term" value="C:side of membrane"/>
    <property type="evidence" value="ECO:0007669"/>
    <property type="project" value="UniProtKB-KW"/>
</dbReference>
<keyword evidence="7" id="KW-0119">Carbohydrate metabolism</keyword>
<keyword evidence="4" id="KW-0336">GPI-anchor</keyword>
<dbReference type="SUPFAM" id="SSF88713">
    <property type="entry name" value="Glycoside hydrolase/deacetylase"/>
    <property type="match status" value="1"/>
</dbReference>
<keyword evidence="6" id="KW-0472">Membrane</keyword>
<evidence type="ECO:0000256" key="8">
    <source>
        <dbReference type="ARBA" id="ARBA00023285"/>
    </source>
</evidence>
<feature type="domain" description="NodB homology" evidence="16">
    <location>
        <begin position="149"/>
        <end position="340"/>
    </location>
</feature>
<dbReference type="InterPro" id="IPR002509">
    <property type="entry name" value="NODB_dom"/>
</dbReference>
<keyword evidence="11" id="KW-0624">Polysaccharide degradation</keyword>
<dbReference type="GO" id="GO:0009272">
    <property type="term" value="P:fungal-type cell wall biogenesis"/>
    <property type="evidence" value="ECO:0007669"/>
    <property type="project" value="UniProtKB-ARBA"/>
</dbReference>
<dbReference type="InterPro" id="IPR050248">
    <property type="entry name" value="Polysacc_deacetylase_ArnD"/>
</dbReference>
<dbReference type="PANTHER" id="PTHR10587">
    <property type="entry name" value="GLYCOSYL TRANSFERASE-RELATED"/>
    <property type="match status" value="1"/>
</dbReference>
<evidence type="ECO:0000256" key="2">
    <source>
        <dbReference type="ARBA" id="ARBA00004609"/>
    </source>
</evidence>
<evidence type="ECO:0000256" key="12">
    <source>
        <dbReference type="ARBA" id="ARBA00024056"/>
    </source>
</evidence>
<dbReference type="Pfam" id="PF01522">
    <property type="entry name" value="Polysacc_deac_1"/>
    <property type="match status" value="1"/>
</dbReference>
<comment type="caution">
    <text evidence="17">The sequence shown here is derived from an EMBL/GenBank/DDBJ whole genome shotgun (WGS) entry which is preliminary data.</text>
</comment>
<reference evidence="17 18" key="1">
    <citation type="journal article" date="2019" name="Nat. Ecol. Evol.">
        <title>Megaphylogeny resolves global patterns of mushroom evolution.</title>
        <authorList>
            <person name="Varga T."/>
            <person name="Krizsan K."/>
            <person name="Foldi C."/>
            <person name="Dima B."/>
            <person name="Sanchez-Garcia M."/>
            <person name="Sanchez-Ramirez S."/>
            <person name="Szollosi G.J."/>
            <person name="Szarkandi J.G."/>
            <person name="Papp V."/>
            <person name="Albert L."/>
            <person name="Andreopoulos W."/>
            <person name="Angelini C."/>
            <person name="Antonin V."/>
            <person name="Barry K.W."/>
            <person name="Bougher N.L."/>
            <person name="Buchanan P."/>
            <person name="Buyck B."/>
            <person name="Bense V."/>
            <person name="Catcheside P."/>
            <person name="Chovatia M."/>
            <person name="Cooper J."/>
            <person name="Damon W."/>
            <person name="Desjardin D."/>
            <person name="Finy P."/>
            <person name="Geml J."/>
            <person name="Haridas S."/>
            <person name="Hughes K."/>
            <person name="Justo A."/>
            <person name="Karasinski D."/>
            <person name="Kautmanova I."/>
            <person name="Kiss B."/>
            <person name="Kocsube S."/>
            <person name="Kotiranta H."/>
            <person name="LaButti K.M."/>
            <person name="Lechner B.E."/>
            <person name="Liimatainen K."/>
            <person name="Lipzen A."/>
            <person name="Lukacs Z."/>
            <person name="Mihaltcheva S."/>
            <person name="Morgado L.N."/>
            <person name="Niskanen T."/>
            <person name="Noordeloos M.E."/>
            <person name="Ohm R.A."/>
            <person name="Ortiz-Santana B."/>
            <person name="Ovrebo C."/>
            <person name="Racz N."/>
            <person name="Riley R."/>
            <person name="Savchenko A."/>
            <person name="Shiryaev A."/>
            <person name="Soop K."/>
            <person name="Spirin V."/>
            <person name="Szebenyi C."/>
            <person name="Tomsovsky M."/>
            <person name="Tulloss R.E."/>
            <person name="Uehling J."/>
            <person name="Grigoriev I.V."/>
            <person name="Vagvolgyi C."/>
            <person name="Papp T."/>
            <person name="Martin F.M."/>
            <person name="Miettinen O."/>
            <person name="Hibbett D.S."/>
            <person name="Nagy L.G."/>
        </authorList>
    </citation>
    <scope>NUCLEOTIDE SEQUENCE [LARGE SCALE GENOMIC DNA]</scope>
    <source>
        <strain evidence="17 18">FP101781</strain>
    </source>
</reference>
<proteinExistence type="predicted"/>
<protein>
    <recommendedName>
        <fullName evidence="12">chitin deacetylase</fullName>
        <ecNumber evidence="12">3.5.1.41</ecNumber>
    </recommendedName>
</protein>
<keyword evidence="18" id="KW-1185">Reference proteome</keyword>
<name>A0A4Y7TPG3_COPMI</name>
<dbReference type="EC" id="3.5.1.41" evidence="12"/>
<evidence type="ECO:0000256" key="15">
    <source>
        <dbReference type="SAM" id="SignalP"/>
    </source>
</evidence>
<dbReference type="STRING" id="71717.A0A4Y7TPG3"/>
<accession>A0A4Y7TPG3</accession>
<dbReference type="GO" id="GO:0004099">
    <property type="term" value="F:chitin deacetylase activity"/>
    <property type="evidence" value="ECO:0007669"/>
    <property type="project" value="UniProtKB-EC"/>
</dbReference>
<feature type="signal peptide" evidence="15">
    <location>
        <begin position="1"/>
        <end position="17"/>
    </location>
</feature>
<evidence type="ECO:0000256" key="1">
    <source>
        <dbReference type="ARBA" id="ARBA00001941"/>
    </source>
</evidence>
<evidence type="ECO:0000256" key="7">
    <source>
        <dbReference type="ARBA" id="ARBA00023277"/>
    </source>
</evidence>
<dbReference type="GO" id="GO:0000272">
    <property type="term" value="P:polysaccharide catabolic process"/>
    <property type="evidence" value="ECO:0007669"/>
    <property type="project" value="UniProtKB-KW"/>
</dbReference>
<dbReference type="OrthoDB" id="407355at2759"/>
<dbReference type="EMBL" id="QPFP01000007">
    <property type="protein sequence ID" value="TEB35834.1"/>
    <property type="molecule type" value="Genomic_DNA"/>
</dbReference>
<gene>
    <name evidence="17" type="ORF">FA13DRAFT_1912694</name>
</gene>
<dbReference type="GO" id="GO:0005886">
    <property type="term" value="C:plasma membrane"/>
    <property type="evidence" value="ECO:0007669"/>
    <property type="project" value="UniProtKB-SubCell"/>
</dbReference>
<dbReference type="Gene3D" id="3.20.20.370">
    <property type="entry name" value="Glycoside hydrolase/deacetylase"/>
    <property type="match status" value="1"/>
</dbReference>
<dbReference type="PROSITE" id="PS51677">
    <property type="entry name" value="NODB"/>
    <property type="match status" value="1"/>
</dbReference>
<comment type="subcellular location">
    <subcellularLocation>
        <location evidence="2">Cell membrane</location>
        <topology evidence="2">Lipid-anchor</topology>
        <topology evidence="2">GPI-anchor</topology>
    </subcellularLocation>
</comment>
<feature type="chain" id="PRO_5021470675" description="chitin deacetylase" evidence="15">
    <location>
        <begin position="18"/>
        <end position="446"/>
    </location>
</feature>
<evidence type="ECO:0000256" key="11">
    <source>
        <dbReference type="ARBA" id="ARBA00023326"/>
    </source>
</evidence>
<dbReference type="GO" id="GO:0071555">
    <property type="term" value="P:cell wall organization"/>
    <property type="evidence" value="ECO:0007669"/>
    <property type="project" value="UniProtKB-KW"/>
</dbReference>
<keyword evidence="10" id="KW-0961">Cell wall biogenesis/degradation</keyword>
<keyword evidence="8" id="KW-0170">Cobalt</keyword>
<evidence type="ECO:0000259" key="16">
    <source>
        <dbReference type="PROSITE" id="PS51677"/>
    </source>
</evidence>
<evidence type="ECO:0000256" key="3">
    <source>
        <dbReference type="ARBA" id="ARBA00022475"/>
    </source>
</evidence>
<evidence type="ECO:0000256" key="13">
    <source>
        <dbReference type="ARBA" id="ARBA00048494"/>
    </source>
</evidence>
<dbReference type="GO" id="GO:0006032">
    <property type="term" value="P:chitin catabolic process"/>
    <property type="evidence" value="ECO:0007669"/>
    <property type="project" value="UniProtKB-KW"/>
</dbReference>
<evidence type="ECO:0000256" key="4">
    <source>
        <dbReference type="ARBA" id="ARBA00022622"/>
    </source>
</evidence>
<dbReference type="Proteomes" id="UP000298030">
    <property type="component" value="Unassembled WGS sequence"/>
</dbReference>